<evidence type="ECO:0000256" key="1">
    <source>
        <dbReference type="SAM" id="MobiDB-lite"/>
    </source>
</evidence>
<name>X0GWY6_FUSOX</name>
<accession>X0GWY6</accession>
<dbReference type="OrthoDB" id="5105388at2759"/>
<reference evidence="2" key="2">
    <citation type="submission" date="2014-03" db="EMBL/GenBank/DDBJ databases">
        <title>The Genome Annotation of Fusarium oxysporum PHW808.</title>
        <authorList>
            <consortium name="The Broad Institute Genomics Platform"/>
            <person name="Ma L.-J."/>
            <person name="Corby-Kistler H."/>
            <person name="Broz K."/>
            <person name="Gale L.R."/>
            <person name="Jonkers W."/>
            <person name="O'Donnell K."/>
            <person name="Ploetz R."/>
            <person name="Steinberg C."/>
            <person name="Schwartz D.C."/>
            <person name="VanEtten H."/>
            <person name="Zhou S."/>
            <person name="Young S.K."/>
            <person name="Zeng Q."/>
            <person name="Gargeya S."/>
            <person name="Fitzgerald M."/>
            <person name="Abouelleil A."/>
            <person name="Alvarado L."/>
            <person name="Chapman S.B."/>
            <person name="Gainer-Dewar J."/>
            <person name="Goldberg J."/>
            <person name="Griggs A."/>
            <person name="Gujja S."/>
            <person name="Hansen M."/>
            <person name="Howarth C."/>
            <person name="Imamovic A."/>
            <person name="Ireland A."/>
            <person name="Larimer J."/>
            <person name="McCowan C."/>
            <person name="Murphy C."/>
            <person name="Pearson M."/>
            <person name="Poon T.W."/>
            <person name="Priest M."/>
            <person name="Roberts A."/>
            <person name="Saif S."/>
            <person name="Shea T."/>
            <person name="Sykes S."/>
            <person name="Wortman J."/>
            <person name="Nusbaum C."/>
            <person name="Birren B."/>
        </authorList>
    </citation>
    <scope>NUCLEOTIDE SEQUENCE</scope>
    <source>
        <strain evidence="2">54008</strain>
    </source>
</reference>
<dbReference type="HOGENOM" id="CLU_706044_0_0_1"/>
<dbReference type="AlphaFoldDB" id="X0GWY6"/>
<organism evidence="2">
    <name type="scientific">Fusarium oxysporum f. sp. conglutinans race 2 54008</name>
    <dbReference type="NCBI Taxonomy" id="1089457"/>
    <lineage>
        <taxon>Eukaryota</taxon>
        <taxon>Fungi</taxon>
        <taxon>Dikarya</taxon>
        <taxon>Ascomycota</taxon>
        <taxon>Pezizomycotina</taxon>
        <taxon>Sordariomycetes</taxon>
        <taxon>Hypocreomycetidae</taxon>
        <taxon>Hypocreales</taxon>
        <taxon>Nectriaceae</taxon>
        <taxon>Fusarium</taxon>
        <taxon>Fusarium oxysporum species complex</taxon>
    </lineage>
</organism>
<dbReference type="EMBL" id="KK034123">
    <property type="protein sequence ID" value="EXL64410.1"/>
    <property type="molecule type" value="Genomic_DNA"/>
</dbReference>
<feature type="region of interest" description="Disordered" evidence="1">
    <location>
        <begin position="1"/>
        <end position="23"/>
    </location>
</feature>
<proteinExistence type="predicted"/>
<feature type="compositionally biased region" description="Low complexity" evidence="1">
    <location>
        <begin position="296"/>
        <end position="314"/>
    </location>
</feature>
<protein>
    <submittedName>
        <fullName evidence="2">Uncharacterized protein</fullName>
    </submittedName>
</protein>
<feature type="region of interest" description="Disordered" evidence="1">
    <location>
        <begin position="296"/>
        <end position="320"/>
    </location>
</feature>
<reference evidence="2" key="1">
    <citation type="submission" date="2011-11" db="EMBL/GenBank/DDBJ databases">
        <title>The Genome Sequence of Fusarium oxysporum PHW808.</title>
        <authorList>
            <consortium name="The Broad Institute Genome Sequencing Platform"/>
            <person name="Ma L.-J."/>
            <person name="Gale L.R."/>
            <person name="Schwartz D.C."/>
            <person name="Zhou S."/>
            <person name="Corby-Kistler H."/>
            <person name="Young S.K."/>
            <person name="Zeng Q."/>
            <person name="Gargeya S."/>
            <person name="Fitzgerald M."/>
            <person name="Haas B."/>
            <person name="Abouelleil A."/>
            <person name="Alvarado L."/>
            <person name="Arachchi H.M."/>
            <person name="Berlin A."/>
            <person name="Brown A."/>
            <person name="Chapman S.B."/>
            <person name="Chen Z."/>
            <person name="Dunbar C."/>
            <person name="Freedman E."/>
            <person name="Gearin G."/>
            <person name="Goldberg J."/>
            <person name="Griggs A."/>
            <person name="Gujja S."/>
            <person name="Heiman D."/>
            <person name="Howarth C."/>
            <person name="Larson L."/>
            <person name="Lui A."/>
            <person name="MacDonald P.J.P."/>
            <person name="Montmayeur A."/>
            <person name="Murphy C."/>
            <person name="Neiman D."/>
            <person name="Pearson M."/>
            <person name="Priest M."/>
            <person name="Roberts A."/>
            <person name="Saif S."/>
            <person name="Shea T."/>
            <person name="Shenoy N."/>
            <person name="Sisk P."/>
            <person name="Stolte C."/>
            <person name="Sykes S."/>
            <person name="Wortman J."/>
            <person name="Nusbaum C."/>
            <person name="Birren B."/>
        </authorList>
    </citation>
    <scope>NUCLEOTIDE SEQUENCE [LARGE SCALE GENOMIC DNA]</scope>
    <source>
        <strain evidence="2">54008</strain>
    </source>
</reference>
<gene>
    <name evidence="2" type="ORF">FOPG_19325</name>
</gene>
<sequence>MPSSTRPSSIFSYNSSNTDIESSADTFDNAEDELINRPTTFPAQPPPETIQETFLCQQLALAVILLRKLRRFLVLDPSKLFGKSTAQRVCNVIKEGNIDAIFDVDTDKIVVLGPEVLGDLHQVSRACSIRDRIFGDVELLKIMENLRMDCRDSGRVQLLLTTLRYTAAFVYLAFLQTLDCGGFVEREKLDEFRPLGLFRQQSPKGSITKQNLMVIVEAFISLIQAVAKLTRDRVEEYNAKLKVFQAFCDKFEEAVKQFTTGPEREFAQKFVDSFLGSWNQALTDAESAPVPTTYSAIAASTPSTTTPTTAPSSPGKTDHERPLRVDLRVFIRLDGEAPARAHNDYAVRAHMSRKLQRQTEWAPDLGAAAVETKQECNEADSDAAVDKEIEI</sequence>
<dbReference type="Proteomes" id="UP000030676">
    <property type="component" value="Unassembled WGS sequence"/>
</dbReference>
<evidence type="ECO:0000313" key="2">
    <source>
        <dbReference type="EMBL" id="EXL64410.1"/>
    </source>
</evidence>